<keyword evidence="3" id="KW-1185">Reference proteome</keyword>
<dbReference type="RefSeq" id="WP_133981579.1">
    <property type="nucleotide sequence ID" value="NZ_SOCE01000001.1"/>
</dbReference>
<dbReference type="OrthoDB" id="3237545at2"/>
<evidence type="ECO:0000313" key="3">
    <source>
        <dbReference type="Proteomes" id="UP000295151"/>
    </source>
</evidence>
<dbReference type="GO" id="GO:0016301">
    <property type="term" value="F:kinase activity"/>
    <property type="evidence" value="ECO:0007669"/>
    <property type="project" value="UniProtKB-KW"/>
</dbReference>
<sequence length="225" mass="25114">MESTDRLTSEPVANTPLTFDSLLDHVQAAPARLGRTRLISVDGPAGSGKSTLAGRIAARAEARDLHTLVVHMDDLYDGWDGAVRGFGLLRDHVLKRLADGREGRYRRYDWNLGAYAELHIVPATLDLLIVEGVTAADRDADPWQSLRVWIETSNEVRLDRGIARDGEALRDRWLDWMRWERDHFAAENTRARANVVVDGSPETPHDPELELIAKVINLPHDSAAS</sequence>
<dbReference type="Pfam" id="PF00485">
    <property type="entry name" value="PRK"/>
    <property type="match status" value="1"/>
</dbReference>
<dbReference type="EMBL" id="SOCE01000001">
    <property type="protein sequence ID" value="TDU91906.1"/>
    <property type="molecule type" value="Genomic_DNA"/>
</dbReference>
<protein>
    <submittedName>
        <fullName evidence="2">Uridine kinase</fullName>
    </submittedName>
</protein>
<reference evidence="2 3" key="1">
    <citation type="submission" date="2019-03" db="EMBL/GenBank/DDBJ databases">
        <title>Genomic Encyclopedia of Type Strains, Phase III (KMG-III): the genomes of soil and plant-associated and newly described type strains.</title>
        <authorList>
            <person name="Whitman W."/>
        </authorList>
    </citation>
    <scope>NUCLEOTIDE SEQUENCE [LARGE SCALE GENOMIC DNA]</scope>
    <source>
        <strain evidence="2 3">VKM Ac-2575</strain>
    </source>
</reference>
<organism evidence="2 3">
    <name type="scientific">Kribbella voronezhensis</name>
    <dbReference type="NCBI Taxonomy" id="2512212"/>
    <lineage>
        <taxon>Bacteria</taxon>
        <taxon>Bacillati</taxon>
        <taxon>Actinomycetota</taxon>
        <taxon>Actinomycetes</taxon>
        <taxon>Propionibacteriales</taxon>
        <taxon>Kribbellaceae</taxon>
        <taxon>Kribbella</taxon>
    </lineage>
</organism>
<evidence type="ECO:0000313" key="2">
    <source>
        <dbReference type="EMBL" id="TDU91906.1"/>
    </source>
</evidence>
<dbReference type="InterPro" id="IPR027417">
    <property type="entry name" value="P-loop_NTPase"/>
</dbReference>
<dbReference type="GO" id="GO:0005524">
    <property type="term" value="F:ATP binding"/>
    <property type="evidence" value="ECO:0007669"/>
    <property type="project" value="InterPro"/>
</dbReference>
<comment type="caution">
    <text evidence="2">The sequence shown here is derived from an EMBL/GenBank/DDBJ whole genome shotgun (WGS) entry which is preliminary data.</text>
</comment>
<evidence type="ECO:0000259" key="1">
    <source>
        <dbReference type="Pfam" id="PF00485"/>
    </source>
</evidence>
<keyword evidence="2" id="KW-0418">Kinase</keyword>
<gene>
    <name evidence="2" type="ORF">EV138_5519</name>
</gene>
<name>A0A4R7TJM3_9ACTN</name>
<dbReference type="Proteomes" id="UP000295151">
    <property type="component" value="Unassembled WGS sequence"/>
</dbReference>
<dbReference type="SUPFAM" id="SSF52540">
    <property type="entry name" value="P-loop containing nucleoside triphosphate hydrolases"/>
    <property type="match status" value="1"/>
</dbReference>
<dbReference type="InterPro" id="IPR006083">
    <property type="entry name" value="PRK/URK"/>
</dbReference>
<dbReference type="AlphaFoldDB" id="A0A4R7TJM3"/>
<proteinExistence type="predicted"/>
<keyword evidence="2" id="KW-0808">Transferase</keyword>
<feature type="domain" description="Phosphoribulokinase/uridine kinase" evidence="1">
    <location>
        <begin position="86"/>
        <end position="166"/>
    </location>
</feature>
<accession>A0A4R7TJM3</accession>
<dbReference type="Gene3D" id="3.40.50.300">
    <property type="entry name" value="P-loop containing nucleotide triphosphate hydrolases"/>
    <property type="match status" value="1"/>
</dbReference>